<keyword evidence="2" id="KW-1185">Reference proteome</keyword>
<reference evidence="1 2" key="1">
    <citation type="journal article" date="2021" name="Commun. Biol.">
        <title>The genome of Shorea leprosula (Dipterocarpaceae) highlights the ecological relevance of drought in aseasonal tropical rainforests.</title>
        <authorList>
            <person name="Ng K.K.S."/>
            <person name="Kobayashi M.J."/>
            <person name="Fawcett J.A."/>
            <person name="Hatakeyama M."/>
            <person name="Paape T."/>
            <person name="Ng C.H."/>
            <person name="Ang C.C."/>
            <person name="Tnah L.H."/>
            <person name="Lee C.T."/>
            <person name="Nishiyama T."/>
            <person name="Sese J."/>
            <person name="O'Brien M.J."/>
            <person name="Copetti D."/>
            <person name="Mohd Noor M.I."/>
            <person name="Ong R.C."/>
            <person name="Putra M."/>
            <person name="Sireger I.Z."/>
            <person name="Indrioko S."/>
            <person name="Kosugi Y."/>
            <person name="Izuno A."/>
            <person name="Isagi Y."/>
            <person name="Lee S.L."/>
            <person name="Shimizu K.K."/>
        </authorList>
    </citation>
    <scope>NUCLEOTIDE SEQUENCE [LARGE SCALE GENOMIC DNA]</scope>
    <source>
        <strain evidence="1">214</strain>
    </source>
</reference>
<protein>
    <submittedName>
        <fullName evidence="1">Uncharacterized protein</fullName>
    </submittedName>
</protein>
<comment type="caution">
    <text evidence="1">The sequence shown here is derived from an EMBL/GenBank/DDBJ whole genome shotgun (WGS) entry which is preliminary data.</text>
</comment>
<evidence type="ECO:0000313" key="2">
    <source>
        <dbReference type="Proteomes" id="UP001054252"/>
    </source>
</evidence>
<dbReference type="AlphaFoldDB" id="A0AAV5KDT5"/>
<evidence type="ECO:0000313" key="1">
    <source>
        <dbReference type="EMBL" id="GKV22700.1"/>
    </source>
</evidence>
<name>A0AAV5KDT5_9ROSI</name>
<dbReference type="EMBL" id="BPVZ01000061">
    <property type="protein sequence ID" value="GKV22700.1"/>
    <property type="molecule type" value="Genomic_DNA"/>
</dbReference>
<proteinExistence type="predicted"/>
<organism evidence="1 2">
    <name type="scientific">Rubroshorea leprosula</name>
    <dbReference type="NCBI Taxonomy" id="152421"/>
    <lineage>
        <taxon>Eukaryota</taxon>
        <taxon>Viridiplantae</taxon>
        <taxon>Streptophyta</taxon>
        <taxon>Embryophyta</taxon>
        <taxon>Tracheophyta</taxon>
        <taxon>Spermatophyta</taxon>
        <taxon>Magnoliopsida</taxon>
        <taxon>eudicotyledons</taxon>
        <taxon>Gunneridae</taxon>
        <taxon>Pentapetalae</taxon>
        <taxon>rosids</taxon>
        <taxon>malvids</taxon>
        <taxon>Malvales</taxon>
        <taxon>Dipterocarpaceae</taxon>
        <taxon>Rubroshorea</taxon>
    </lineage>
</organism>
<accession>A0AAV5KDT5</accession>
<dbReference type="Proteomes" id="UP001054252">
    <property type="component" value="Unassembled WGS sequence"/>
</dbReference>
<gene>
    <name evidence="1" type="ORF">SLEP1_g32548</name>
</gene>
<sequence length="118" mass="14005">MRIFFTSRVFEVDKIWSINHNLKTAMISPVSRFYCQPLEYRIRRKFTFTTSHITSDNQILKNRAVGKQPFSRIITGKAHRIVEVKNLQSWEPNFGMDLETRCRKIISQSQSYQCCLSR</sequence>